<feature type="region of interest" description="Disordered" evidence="3">
    <location>
        <begin position="1"/>
        <end position="101"/>
    </location>
</feature>
<evidence type="ECO:0000256" key="3">
    <source>
        <dbReference type="SAM" id="MobiDB-lite"/>
    </source>
</evidence>
<name>A0A0K0EV89_STRVS</name>
<feature type="domain" description="HTH La-type RNA-binding" evidence="4">
    <location>
        <begin position="299"/>
        <end position="396"/>
    </location>
</feature>
<evidence type="ECO:0000313" key="5">
    <source>
        <dbReference type="Proteomes" id="UP000035680"/>
    </source>
</evidence>
<feature type="region of interest" description="Disordered" evidence="3">
    <location>
        <begin position="228"/>
        <end position="288"/>
    </location>
</feature>
<dbReference type="PANTHER" id="PTHR22792:SF62">
    <property type="entry name" value="LA-RELATED PROTEIN 7"/>
    <property type="match status" value="1"/>
</dbReference>
<dbReference type="Pfam" id="PF05383">
    <property type="entry name" value="La"/>
    <property type="match status" value="1"/>
</dbReference>
<dbReference type="AlphaFoldDB" id="A0A0K0EV89"/>
<evidence type="ECO:0000313" key="6">
    <source>
        <dbReference type="WBParaSite" id="SVE_0043800.1"/>
    </source>
</evidence>
<accession>A0A0K0EV89</accession>
<protein>
    <submittedName>
        <fullName evidence="6">HTH La-type RNA-binding domain-containing protein</fullName>
    </submittedName>
</protein>
<evidence type="ECO:0000259" key="4">
    <source>
        <dbReference type="PROSITE" id="PS50961"/>
    </source>
</evidence>
<reference evidence="6" key="2">
    <citation type="submission" date="2015-08" db="UniProtKB">
        <authorList>
            <consortium name="WormBaseParasite"/>
        </authorList>
    </citation>
    <scope>IDENTIFICATION</scope>
</reference>
<dbReference type="InterPro" id="IPR006630">
    <property type="entry name" value="La_HTH"/>
</dbReference>
<dbReference type="STRING" id="75913.A0A0K0EV89"/>
<dbReference type="SMART" id="SM00715">
    <property type="entry name" value="LA"/>
    <property type="match status" value="1"/>
</dbReference>
<reference evidence="5" key="1">
    <citation type="submission" date="2014-07" db="EMBL/GenBank/DDBJ databases">
        <authorList>
            <person name="Martin A.A"/>
            <person name="De Silva N."/>
        </authorList>
    </citation>
    <scope>NUCLEOTIDE SEQUENCE</scope>
</reference>
<feature type="compositionally biased region" description="Polar residues" evidence="3">
    <location>
        <begin position="231"/>
        <end position="247"/>
    </location>
</feature>
<feature type="compositionally biased region" description="Low complexity" evidence="3">
    <location>
        <begin position="35"/>
        <end position="60"/>
    </location>
</feature>
<dbReference type="SUPFAM" id="SSF46785">
    <property type="entry name" value="Winged helix' DNA-binding domain"/>
    <property type="match status" value="1"/>
</dbReference>
<feature type="compositionally biased region" description="Basic and acidic residues" evidence="3">
    <location>
        <begin position="275"/>
        <end position="284"/>
    </location>
</feature>
<dbReference type="WBParaSite" id="SVE_0043800.1">
    <property type="protein sequence ID" value="SVE_0043800.1"/>
    <property type="gene ID" value="SVE_0043800"/>
</dbReference>
<dbReference type="PROSITE" id="PS50961">
    <property type="entry name" value="HTH_LA"/>
    <property type="match status" value="1"/>
</dbReference>
<feature type="compositionally biased region" description="Low complexity" evidence="3">
    <location>
        <begin position="248"/>
        <end position="267"/>
    </location>
</feature>
<dbReference type="InterPro" id="IPR036390">
    <property type="entry name" value="WH_DNA-bd_sf"/>
</dbReference>
<dbReference type="PANTHER" id="PTHR22792">
    <property type="entry name" value="LUPUS LA PROTEIN-RELATED"/>
    <property type="match status" value="1"/>
</dbReference>
<sequence>MDAQKEFQYTINNNKTTNIKNQEKKSGQDNRTGGNNNINKNKNNNHNNKSNNNKTQNKIKYQNNKPSPKNGVKNVGGQRKKLHNEVTPSKPSNRGGFPSQPDGLIDRIEFYQTPTLNLEIAYFNPDVVRSGIFGPHNPHLKPGQVNTKAIQDYQRKFNKPPPPHVYTGNFITIEPVTILPHPNLMFNNFNCHPLQGGPPPPQPQNMCKQLPPPRYGVVPKYGGNDILPVKNNHSMNRNSTYNQNTYSKNTNRNRNGYSNYYNGNKGKQQLIPQQRKGENNENKGKRNHNSMIKVNEKEIIDDGALKEQIKKQIEYYFSEDNLIKDLYIRQLMKDSGEKGFVMIEDILNFNKIKILTKSFPNPHETLIEVLKDSKKLVLSNDKLKIRPGTSVLDQLNNLSFI</sequence>
<organism evidence="5 6">
    <name type="scientific">Strongyloides venezuelensis</name>
    <name type="common">Threadworm</name>
    <dbReference type="NCBI Taxonomy" id="75913"/>
    <lineage>
        <taxon>Eukaryota</taxon>
        <taxon>Metazoa</taxon>
        <taxon>Ecdysozoa</taxon>
        <taxon>Nematoda</taxon>
        <taxon>Chromadorea</taxon>
        <taxon>Rhabditida</taxon>
        <taxon>Tylenchina</taxon>
        <taxon>Panagrolaimomorpha</taxon>
        <taxon>Strongyloidoidea</taxon>
        <taxon>Strongyloididae</taxon>
        <taxon>Strongyloides</taxon>
    </lineage>
</organism>
<evidence type="ECO:0000256" key="1">
    <source>
        <dbReference type="ARBA" id="ARBA00022884"/>
    </source>
</evidence>
<keyword evidence="1 2" id="KW-0694">RNA-binding</keyword>
<dbReference type="Proteomes" id="UP000035680">
    <property type="component" value="Unassembled WGS sequence"/>
</dbReference>
<dbReference type="CDD" id="cd07323">
    <property type="entry name" value="LAM"/>
    <property type="match status" value="1"/>
</dbReference>
<dbReference type="InterPro" id="IPR036388">
    <property type="entry name" value="WH-like_DNA-bd_sf"/>
</dbReference>
<dbReference type="Gene3D" id="1.10.10.10">
    <property type="entry name" value="Winged helix-like DNA-binding domain superfamily/Winged helix DNA-binding domain"/>
    <property type="match status" value="1"/>
</dbReference>
<evidence type="ECO:0000256" key="2">
    <source>
        <dbReference type="PROSITE-ProRule" id="PRU00332"/>
    </source>
</evidence>
<proteinExistence type="predicted"/>
<feature type="compositionally biased region" description="Low complexity" evidence="3">
    <location>
        <begin position="10"/>
        <end position="20"/>
    </location>
</feature>
<dbReference type="GO" id="GO:0003723">
    <property type="term" value="F:RNA binding"/>
    <property type="evidence" value="ECO:0007669"/>
    <property type="project" value="UniProtKB-UniRule"/>
</dbReference>
<keyword evidence="5" id="KW-1185">Reference proteome</keyword>
<dbReference type="InterPro" id="IPR045180">
    <property type="entry name" value="La_dom_prot"/>
</dbReference>